<dbReference type="InterPro" id="IPR009614">
    <property type="entry name" value="YoeB_toxin"/>
</dbReference>
<protein>
    <recommendedName>
        <fullName evidence="7">Endoribonuclease YoeB</fullName>
    </recommendedName>
    <alternativeName>
        <fullName evidence="6">Putative mRNA interferase YoeB</fullName>
    </alternativeName>
</protein>
<sequence length="88" mass="10473">MDNWQLFFTKQAKKDAEKLARTGLAKQANELLNILKSNPYQSYPVYEKLSGDLASYYSRRINIQHRLVDQVIPEEKVVKIIRMWTHYE</sequence>
<evidence type="ECO:0000256" key="5">
    <source>
        <dbReference type="ARBA" id="ARBA00022801"/>
    </source>
</evidence>
<reference evidence="8 9" key="1">
    <citation type="journal article" date="2015" name="Genome Announc.">
        <title>Complete Genome Sequence of Microcystis aeruginosa NIES-2549, a Bloom-Forming Cyanobacterium from Lake Kasumigaura, Japan.</title>
        <authorList>
            <person name="Yamaguchi H."/>
            <person name="Suzuki S."/>
            <person name="Tanabe Y."/>
            <person name="Osana Y."/>
            <person name="Shimura Y."/>
            <person name="Ishida K."/>
            <person name="Kawachi M."/>
        </authorList>
    </citation>
    <scope>NUCLEOTIDE SEQUENCE [LARGE SCALE GENOMIC DNA]</scope>
    <source>
        <strain evidence="8 9">NIES-2549</strain>
    </source>
</reference>
<keyword evidence="4" id="KW-0255">Endonuclease</keyword>
<dbReference type="Proteomes" id="UP000034103">
    <property type="component" value="Chromosome"/>
</dbReference>
<evidence type="ECO:0000313" key="8">
    <source>
        <dbReference type="EMBL" id="AKE65669.1"/>
    </source>
</evidence>
<dbReference type="PATRIC" id="fig|1641812.3.peg.3437"/>
<dbReference type="GO" id="GO:0016787">
    <property type="term" value="F:hydrolase activity"/>
    <property type="evidence" value="ECO:0007669"/>
    <property type="project" value="UniProtKB-KW"/>
</dbReference>
<dbReference type="HOGENOM" id="CLU_169492_1_0_3"/>
<evidence type="ECO:0000256" key="2">
    <source>
        <dbReference type="ARBA" id="ARBA00022649"/>
    </source>
</evidence>
<evidence type="ECO:0000256" key="6">
    <source>
        <dbReference type="ARBA" id="ARBA00030388"/>
    </source>
</evidence>
<dbReference type="GO" id="GO:0004519">
    <property type="term" value="F:endonuclease activity"/>
    <property type="evidence" value="ECO:0007669"/>
    <property type="project" value="UniProtKB-KW"/>
</dbReference>
<keyword evidence="3" id="KW-0540">Nuclease</keyword>
<evidence type="ECO:0000256" key="4">
    <source>
        <dbReference type="ARBA" id="ARBA00022759"/>
    </source>
</evidence>
<evidence type="ECO:0000313" key="9">
    <source>
        <dbReference type="Proteomes" id="UP000034103"/>
    </source>
</evidence>
<keyword evidence="2" id="KW-1277">Toxin-antitoxin system</keyword>
<dbReference type="GO" id="GO:0045892">
    <property type="term" value="P:negative regulation of DNA-templated transcription"/>
    <property type="evidence" value="ECO:0007669"/>
    <property type="project" value="TreeGrafter"/>
</dbReference>
<dbReference type="Pfam" id="PF06769">
    <property type="entry name" value="YoeB_toxin"/>
    <property type="match status" value="1"/>
</dbReference>
<dbReference type="EMBL" id="CP011304">
    <property type="protein sequence ID" value="AKE65669.1"/>
    <property type="molecule type" value="Genomic_DNA"/>
</dbReference>
<dbReference type="AlphaFoldDB" id="A0A0F6U6Y9"/>
<proteinExistence type="inferred from homology"/>
<dbReference type="SUPFAM" id="SSF143011">
    <property type="entry name" value="RelE-like"/>
    <property type="match status" value="1"/>
</dbReference>
<comment type="similarity">
    <text evidence="1">Belongs to the YoeB family.</text>
</comment>
<dbReference type="GO" id="GO:0006401">
    <property type="term" value="P:RNA catabolic process"/>
    <property type="evidence" value="ECO:0007669"/>
    <property type="project" value="InterPro"/>
</dbReference>
<evidence type="ECO:0000256" key="3">
    <source>
        <dbReference type="ARBA" id="ARBA00022722"/>
    </source>
</evidence>
<dbReference type="NCBIfam" id="TIGR02116">
    <property type="entry name" value="toxin_Txe_YoeB"/>
    <property type="match status" value="1"/>
</dbReference>
<gene>
    <name evidence="8" type="ORF">MYAER_3331</name>
</gene>
<keyword evidence="5" id="KW-0378">Hydrolase</keyword>
<dbReference type="InterPro" id="IPR035093">
    <property type="entry name" value="RelE/ParE_toxin_dom_sf"/>
</dbReference>
<dbReference type="PANTHER" id="PTHR38039:SF1">
    <property type="entry name" value="TOXIN YOEB"/>
    <property type="match status" value="1"/>
</dbReference>
<dbReference type="PANTHER" id="PTHR38039">
    <property type="entry name" value="TOXIN YOEB"/>
    <property type="match status" value="1"/>
</dbReference>
<dbReference type="Gene3D" id="3.30.2310.20">
    <property type="entry name" value="RelE-like"/>
    <property type="match status" value="1"/>
</dbReference>
<name>A0A0F6U6Y9_MICAE</name>
<accession>A0A0F6U6Y9</accession>
<organism evidence="8 9">
    <name type="scientific">Microcystis aeruginosa NIES-2549</name>
    <dbReference type="NCBI Taxonomy" id="1641812"/>
    <lineage>
        <taxon>Bacteria</taxon>
        <taxon>Bacillati</taxon>
        <taxon>Cyanobacteriota</taxon>
        <taxon>Cyanophyceae</taxon>
        <taxon>Oscillatoriophycideae</taxon>
        <taxon>Chroococcales</taxon>
        <taxon>Microcystaceae</taxon>
        <taxon>Microcystis</taxon>
    </lineage>
</organism>
<evidence type="ECO:0000256" key="7">
    <source>
        <dbReference type="ARBA" id="ARBA00050056"/>
    </source>
</evidence>
<dbReference type="RefSeq" id="WP_046662850.1">
    <property type="nucleotide sequence ID" value="NZ_CP011304.1"/>
</dbReference>
<evidence type="ECO:0000256" key="1">
    <source>
        <dbReference type="ARBA" id="ARBA00008172"/>
    </source>
</evidence>